<feature type="transmembrane region" description="Helical" evidence="2">
    <location>
        <begin position="1641"/>
        <end position="1662"/>
    </location>
</feature>
<feature type="compositionally biased region" description="Basic and acidic residues" evidence="1">
    <location>
        <begin position="817"/>
        <end position="831"/>
    </location>
</feature>
<dbReference type="EMBL" id="CDMZ01000883">
    <property type="protein sequence ID" value="CEM23291.1"/>
    <property type="molecule type" value="Genomic_DNA"/>
</dbReference>
<name>A0A0G4G4R3_9ALVE</name>
<feature type="region of interest" description="Disordered" evidence="1">
    <location>
        <begin position="1509"/>
        <end position="1572"/>
    </location>
</feature>
<reference evidence="3" key="1">
    <citation type="submission" date="2014-11" db="EMBL/GenBank/DDBJ databases">
        <authorList>
            <person name="Otto D Thomas"/>
            <person name="Naeem Raeece"/>
        </authorList>
    </citation>
    <scope>NUCLEOTIDE SEQUENCE</scope>
</reference>
<feature type="transmembrane region" description="Helical" evidence="2">
    <location>
        <begin position="1614"/>
        <end position="1635"/>
    </location>
</feature>
<feature type="compositionally biased region" description="Gly residues" evidence="1">
    <location>
        <begin position="87"/>
        <end position="98"/>
    </location>
</feature>
<protein>
    <submittedName>
        <fullName evidence="3">Uncharacterized protein</fullName>
    </submittedName>
</protein>
<feature type="compositionally biased region" description="Gly residues" evidence="1">
    <location>
        <begin position="766"/>
        <end position="779"/>
    </location>
</feature>
<keyword evidence="2" id="KW-1133">Transmembrane helix</keyword>
<proteinExistence type="predicted"/>
<evidence type="ECO:0000313" key="3">
    <source>
        <dbReference type="EMBL" id="CEM23291.1"/>
    </source>
</evidence>
<keyword evidence="2" id="KW-0812">Transmembrane</keyword>
<feature type="compositionally biased region" description="Basic and acidic residues" evidence="1">
    <location>
        <begin position="692"/>
        <end position="708"/>
    </location>
</feature>
<feature type="compositionally biased region" description="Basic and acidic residues" evidence="1">
    <location>
        <begin position="572"/>
        <end position="597"/>
    </location>
</feature>
<gene>
    <name evidence="3" type="ORF">Cvel_566</name>
</gene>
<feature type="compositionally biased region" description="Basic and acidic residues" evidence="1">
    <location>
        <begin position="1528"/>
        <end position="1544"/>
    </location>
</feature>
<feature type="region of interest" description="Disordered" evidence="1">
    <location>
        <begin position="545"/>
        <end position="738"/>
    </location>
</feature>
<feature type="compositionally biased region" description="Low complexity" evidence="1">
    <location>
        <begin position="354"/>
        <end position="368"/>
    </location>
</feature>
<feature type="region of interest" description="Disordered" evidence="1">
    <location>
        <begin position="74"/>
        <end position="137"/>
    </location>
</feature>
<feature type="compositionally biased region" description="Gly residues" evidence="1">
    <location>
        <begin position="833"/>
        <end position="843"/>
    </location>
</feature>
<feature type="region of interest" description="Disordered" evidence="1">
    <location>
        <begin position="753"/>
        <end position="870"/>
    </location>
</feature>
<dbReference type="VEuPathDB" id="CryptoDB:Cvel_566"/>
<evidence type="ECO:0000256" key="2">
    <source>
        <dbReference type="SAM" id="Phobius"/>
    </source>
</evidence>
<feature type="transmembrane region" description="Helical" evidence="2">
    <location>
        <begin position="1032"/>
        <end position="1051"/>
    </location>
</feature>
<accession>A0A0G4G4R3</accession>
<feature type="region of interest" description="Disordered" evidence="1">
    <location>
        <begin position="884"/>
        <end position="953"/>
    </location>
</feature>
<feature type="compositionally biased region" description="Polar residues" evidence="1">
    <location>
        <begin position="125"/>
        <end position="137"/>
    </location>
</feature>
<feature type="region of interest" description="Disordered" evidence="1">
    <location>
        <begin position="1338"/>
        <end position="1492"/>
    </location>
</feature>
<feature type="compositionally biased region" description="Polar residues" evidence="1">
    <location>
        <begin position="1405"/>
        <end position="1415"/>
    </location>
</feature>
<feature type="compositionally biased region" description="Basic residues" evidence="1">
    <location>
        <begin position="1355"/>
        <end position="1364"/>
    </location>
</feature>
<feature type="compositionally biased region" description="Basic and acidic residues" evidence="1">
    <location>
        <begin position="780"/>
        <end position="789"/>
    </location>
</feature>
<feature type="region of interest" description="Disordered" evidence="1">
    <location>
        <begin position="1128"/>
        <end position="1298"/>
    </location>
</feature>
<feature type="compositionally biased region" description="Basic residues" evidence="1">
    <location>
        <begin position="1149"/>
        <end position="1164"/>
    </location>
</feature>
<feature type="compositionally biased region" description="Basic and acidic residues" evidence="1">
    <location>
        <begin position="936"/>
        <end position="952"/>
    </location>
</feature>
<evidence type="ECO:0000256" key="1">
    <source>
        <dbReference type="SAM" id="MobiDB-lite"/>
    </source>
</evidence>
<feature type="compositionally biased region" description="Basic residues" evidence="1">
    <location>
        <begin position="1469"/>
        <end position="1478"/>
    </location>
</feature>
<sequence length="1875" mass="203088">MSGRVQDNSWFPGDLSIQAHLQDRLYKVVERMVHQMISELEDHPEHIDQNPLFKVMNAATMSKLTGNQSNIEERADPLRPLNSPSGAAGGNARGGAGRRAGERDAHRDSGGRGQHSGGRGRVPNAPSSRAMQVQPRLSDNARKALEWISAKFVPVPPELIQKTPSPTVPDVREFIADLSTPVQLGHLHVNVKEALLVGSKDLSSQQLVDMWEWFVELSFEGITEVTEPAKMQCRPDHRIKWGGAQGGFSFNRRDLHDLWTDVALDVSYRRRGEKDGERKRYGRAIVPLCDFIPHDLMLFSSAPSSSSSSSSSACVVGDGPRGETVTISFYPQSVDTAEASQEADREQGKKEEAGGASSSASCEGSTSTGAWSATRTLTLHLFPFEWVEKKFFRPLEGMTEIPFYMRNPRISLGVLCVDITVSLYRPLLVSCLVGQVNEPFQKWAEPEDFEPEYLSSRVYRCQRATKRAGVWVPKFLHLLSEDDQKRENCVDLVCVALFWFFLFLSLQYLFFPEVALYIAAAISSVFVSCQLGGVGHYRHYLPEPPDAPESPCAPGEGDEGTEGGDVCGVSSGDDRAADRAGRDALSRELQRRREARERKKPPPYPHANTQTGDRDRQGEGGGETEQGAAEGEGASGGGAWGPVQFDNLLQRFGIGPEGGQDAMKTLRLLMGPPGANSSSSSSSAQQANEGGMEVRRDQRRSQNTDRRTSMPSQLPAAEVSARRRGSEPSALPSNSIAEQWQKTMASLGLDALTQGTGGAAFSSSGGAAGQRGQNAGGGGEGDRGPERASRGQGGGEEGESSPPVLSGDIEDGLSDDGCEKLRDEERDREDGGGLEQGEGGTGGDRPPSSVADREERGTPAPLPYTSSDTAVVTDTATAFREVAHDNKEKGPRLPPAHSTGFTLSGSVPVKRGLRPPSFIPDLENMRVQQESGSRVKRGESLREGPHGHDPLLRGEAPVRLTHTPFGPLWICATDTLMGERYAVFVDDFKPQSQVGKLFLFKRVLAEFQKLLGGYSSFFEKSLSLLSSESRGLWVFAYALLWIRSVQVFFLLCVLKALPWSVAAFLLFGLLLFSAVSSDPQFKQSEKRNSLTYWLDRLQMRWTTVQMTWTKADWGPLVCPLVDVQTPWGDSPHQVGGEGAEGEERERQRQKQRKRALKFQHRIRRPRVEAAAESEASPPPPGTVTEGGEWLDVGSAPLSTHVRGLQSDGSEKGGSTLLSPSLDGVSQKSGGGMRSPGSTVDIGVGFTVPEVPPSVSPEEERQEVDHSPPMNDENQPNPSSIPVVQDQQTSSFVAEGSAAGVVVRRAGVDRDRAPVDHANSKSKLNELFENAKEDFERGVQQFKDLFNKGQGGSSRQRNRSSRSRTHTPTPTPSVDEKIPFPEAIADSPHRKVGTPQRHADSEQIPLLQNSPSASKPPTQPARLLQANERQDSLSISAPFDTPLSASGRVVVPPPPPNLSESRPAETDGPRRRRGSRSPKNRNSAPSSSAAAASSIAVAVVEAGSLGRLRGEKEEASLASASVPGGQKGEGGREKDRQGDMVHRLEAVSPTFPRSVSEAPRGSSGGVRAGSDRPAPLGVAGLSGVPPRLSSLPSPPSQPPSSGAVLGKVEARGGPLFFRWLTLAVAAFLFLRAVLSLLSACLLLSLCRVFLCLVYLSISLIIFLREGVGVRGAKLSRFRAASQAVVKLEGQLVAGSERLRKCARRFGGDRAASWIASKAARIGCKVFELVCAAGLRVAASVGKVVRKVRQLSLMQSVEEKLREAVQRVQGLSDLASVAAAFWWERLPDAREWEHRQIARAQQVDLEELVPEDFAHGAEVFLNGRTGLREPRGTGAGAFFQIPSWAGHQHGTQRHPTVSAFYGELRKIKRGKSDELAS</sequence>
<feature type="compositionally biased region" description="Low complexity" evidence="1">
    <location>
        <begin position="1482"/>
        <end position="1492"/>
    </location>
</feature>
<feature type="region of interest" description="Disordered" evidence="1">
    <location>
        <begin position="336"/>
        <end position="368"/>
    </location>
</feature>
<feature type="compositionally biased region" description="Polar residues" evidence="1">
    <location>
        <begin position="1215"/>
        <end position="1227"/>
    </location>
</feature>
<keyword evidence="2" id="KW-0472">Membrane</keyword>
<organism evidence="3">
    <name type="scientific">Chromera velia CCMP2878</name>
    <dbReference type="NCBI Taxonomy" id="1169474"/>
    <lineage>
        <taxon>Eukaryota</taxon>
        <taxon>Sar</taxon>
        <taxon>Alveolata</taxon>
        <taxon>Colpodellida</taxon>
        <taxon>Chromeraceae</taxon>
        <taxon>Chromera</taxon>
    </lineage>
</organism>
<feature type="transmembrane region" description="Helical" evidence="2">
    <location>
        <begin position="1057"/>
        <end position="1077"/>
    </location>
</feature>
<feature type="compositionally biased region" description="Basic and acidic residues" evidence="1">
    <location>
        <begin position="342"/>
        <end position="353"/>
    </location>
</feature>
<feature type="compositionally biased region" description="Polar residues" evidence="1">
    <location>
        <begin position="1271"/>
        <end position="1291"/>
    </location>
</feature>
<feature type="compositionally biased region" description="Basic and acidic residues" evidence="1">
    <location>
        <begin position="99"/>
        <end position="110"/>
    </location>
</feature>
<feature type="compositionally biased region" description="Gly residues" evidence="1">
    <location>
        <begin position="111"/>
        <end position="120"/>
    </location>
</feature>